<comment type="caution">
    <text evidence="6">The sequence shown here is derived from an EMBL/GenBank/DDBJ whole genome shotgun (WGS) entry which is preliminary data.</text>
</comment>
<dbReference type="PANTHER" id="PTHR31218">
    <property type="entry name" value="WAT1-RELATED PROTEIN"/>
    <property type="match status" value="1"/>
</dbReference>
<protein>
    <submittedName>
        <fullName evidence="6">WAT1-related protein</fullName>
    </submittedName>
</protein>
<evidence type="ECO:0000313" key="7">
    <source>
        <dbReference type="Proteomes" id="UP001180020"/>
    </source>
</evidence>
<gene>
    <name evidence="6" type="ORF">QJS10_CPB15g00634</name>
</gene>
<sequence>MDLESLASRDWLIHSQPSRKKETWKKEKERVLVASGGGGCMEKIKEPRDVEETLLDGIGVDFHQCLVWARLQNLYTGGTEVLCSHQWHNNAWHVRHGGENEWMKWVGEAYGMDGEDYSKEWTPSFSEIPDSDADYGCISYTQSNQLVTRTQALMSSSPPKTNGPHYANHVAATPPNLATLFHCFRIQLAMGLYYYGLRDTTATYSTYFLNLIPIVTFLFAVTTRIEKLGLSSNAGRMKILGTVVCVGGALMTGLYRGITLVHGDTHFGLHARAQTVAPVMTNMTRGTLFLCCSCLSYAVWFLVQGALNTGATFVLLSWVISRRGPTYPAMFNALTLIFIAILDCAIMGQDLTLGRYVFRTKK</sequence>
<name>A0AAV9D466_ACOCL</name>
<dbReference type="GO" id="GO:0022857">
    <property type="term" value="F:transmembrane transporter activity"/>
    <property type="evidence" value="ECO:0007669"/>
    <property type="project" value="InterPro"/>
</dbReference>
<dbReference type="EMBL" id="JAUJYO010000015">
    <property type="protein sequence ID" value="KAK1296331.1"/>
    <property type="molecule type" value="Genomic_DNA"/>
</dbReference>
<feature type="transmembrane region" description="Helical" evidence="5">
    <location>
        <begin position="237"/>
        <end position="258"/>
    </location>
</feature>
<comment type="subcellular location">
    <subcellularLocation>
        <location evidence="1">Membrane</location>
        <topology evidence="1">Multi-pass membrane protein</topology>
    </subcellularLocation>
</comment>
<dbReference type="SUPFAM" id="SSF103481">
    <property type="entry name" value="Multidrug resistance efflux transporter EmrE"/>
    <property type="match status" value="2"/>
</dbReference>
<feature type="transmembrane region" description="Helical" evidence="5">
    <location>
        <begin position="297"/>
        <end position="320"/>
    </location>
</feature>
<accession>A0AAV9D466</accession>
<reference evidence="6" key="1">
    <citation type="journal article" date="2023" name="Nat. Commun.">
        <title>Diploid and tetraploid genomes of Acorus and the evolution of monocots.</title>
        <authorList>
            <person name="Ma L."/>
            <person name="Liu K.W."/>
            <person name="Li Z."/>
            <person name="Hsiao Y.Y."/>
            <person name="Qi Y."/>
            <person name="Fu T."/>
            <person name="Tang G.D."/>
            <person name="Zhang D."/>
            <person name="Sun W.H."/>
            <person name="Liu D.K."/>
            <person name="Li Y."/>
            <person name="Chen G.Z."/>
            <person name="Liu X.D."/>
            <person name="Liao X.Y."/>
            <person name="Jiang Y.T."/>
            <person name="Yu X."/>
            <person name="Hao Y."/>
            <person name="Huang J."/>
            <person name="Zhao X.W."/>
            <person name="Ke S."/>
            <person name="Chen Y.Y."/>
            <person name="Wu W.L."/>
            <person name="Hsu J.L."/>
            <person name="Lin Y.F."/>
            <person name="Huang M.D."/>
            <person name="Li C.Y."/>
            <person name="Huang L."/>
            <person name="Wang Z.W."/>
            <person name="Zhao X."/>
            <person name="Zhong W.Y."/>
            <person name="Peng D.H."/>
            <person name="Ahmad S."/>
            <person name="Lan S."/>
            <person name="Zhang J.S."/>
            <person name="Tsai W.C."/>
            <person name="Van de Peer Y."/>
            <person name="Liu Z.J."/>
        </authorList>
    </citation>
    <scope>NUCLEOTIDE SEQUENCE</scope>
    <source>
        <strain evidence="6">CP</strain>
    </source>
</reference>
<dbReference type="InterPro" id="IPR030184">
    <property type="entry name" value="WAT1-related"/>
</dbReference>
<keyword evidence="7" id="KW-1185">Reference proteome</keyword>
<keyword evidence="2 5" id="KW-0812">Transmembrane</keyword>
<proteinExistence type="predicted"/>
<organism evidence="6 7">
    <name type="scientific">Acorus calamus</name>
    <name type="common">Sweet flag</name>
    <dbReference type="NCBI Taxonomy" id="4465"/>
    <lineage>
        <taxon>Eukaryota</taxon>
        <taxon>Viridiplantae</taxon>
        <taxon>Streptophyta</taxon>
        <taxon>Embryophyta</taxon>
        <taxon>Tracheophyta</taxon>
        <taxon>Spermatophyta</taxon>
        <taxon>Magnoliopsida</taxon>
        <taxon>Liliopsida</taxon>
        <taxon>Acoraceae</taxon>
        <taxon>Acorus</taxon>
    </lineage>
</organism>
<reference evidence="6" key="2">
    <citation type="submission" date="2023-06" db="EMBL/GenBank/DDBJ databases">
        <authorList>
            <person name="Ma L."/>
            <person name="Liu K.-W."/>
            <person name="Li Z."/>
            <person name="Hsiao Y.-Y."/>
            <person name="Qi Y."/>
            <person name="Fu T."/>
            <person name="Tang G."/>
            <person name="Zhang D."/>
            <person name="Sun W.-H."/>
            <person name="Liu D.-K."/>
            <person name="Li Y."/>
            <person name="Chen G.-Z."/>
            <person name="Liu X.-D."/>
            <person name="Liao X.-Y."/>
            <person name="Jiang Y.-T."/>
            <person name="Yu X."/>
            <person name="Hao Y."/>
            <person name="Huang J."/>
            <person name="Zhao X.-W."/>
            <person name="Ke S."/>
            <person name="Chen Y.-Y."/>
            <person name="Wu W.-L."/>
            <person name="Hsu J.-L."/>
            <person name="Lin Y.-F."/>
            <person name="Huang M.-D."/>
            <person name="Li C.-Y."/>
            <person name="Huang L."/>
            <person name="Wang Z.-W."/>
            <person name="Zhao X."/>
            <person name="Zhong W.-Y."/>
            <person name="Peng D.-H."/>
            <person name="Ahmad S."/>
            <person name="Lan S."/>
            <person name="Zhang J.-S."/>
            <person name="Tsai W.-C."/>
            <person name="Van De Peer Y."/>
            <person name="Liu Z.-J."/>
        </authorList>
    </citation>
    <scope>NUCLEOTIDE SEQUENCE</scope>
    <source>
        <strain evidence="6">CP</strain>
        <tissue evidence="6">Leaves</tissue>
    </source>
</reference>
<feature type="transmembrane region" description="Helical" evidence="5">
    <location>
        <begin position="207"/>
        <end position="225"/>
    </location>
</feature>
<dbReference type="AlphaFoldDB" id="A0AAV9D466"/>
<dbReference type="Proteomes" id="UP001180020">
    <property type="component" value="Unassembled WGS sequence"/>
</dbReference>
<evidence type="ECO:0000256" key="1">
    <source>
        <dbReference type="ARBA" id="ARBA00004141"/>
    </source>
</evidence>
<dbReference type="InterPro" id="IPR037185">
    <property type="entry name" value="EmrE-like"/>
</dbReference>
<evidence type="ECO:0000256" key="2">
    <source>
        <dbReference type="ARBA" id="ARBA00022692"/>
    </source>
</evidence>
<evidence type="ECO:0000256" key="5">
    <source>
        <dbReference type="SAM" id="Phobius"/>
    </source>
</evidence>
<dbReference type="GO" id="GO:0016020">
    <property type="term" value="C:membrane"/>
    <property type="evidence" value="ECO:0007669"/>
    <property type="project" value="InterPro"/>
</dbReference>
<evidence type="ECO:0000256" key="3">
    <source>
        <dbReference type="ARBA" id="ARBA00022989"/>
    </source>
</evidence>
<feature type="transmembrane region" description="Helical" evidence="5">
    <location>
        <begin position="327"/>
        <end position="348"/>
    </location>
</feature>
<evidence type="ECO:0000313" key="6">
    <source>
        <dbReference type="EMBL" id="KAK1296331.1"/>
    </source>
</evidence>
<keyword evidence="4 5" id="KW-0472">Membrane</keyword>
<evidence type="ECO:0000256" key="4">
    <source>
        <dbReference type="ARBA" id="ARBA00023136"/>
    </source>
</evidence>
<keyword evidence="3 5" id="KW-1133">Transmembrane helix</keyword>